<comment type="caution">
    <text evidence="2">The sequence shown here is derived from an EMBL/GenBank/DDBJ whole genome shotgun (WGS) entry which is preliminary data.</text>
</comment>
<dbReference type="EMBL" id="AAIYKG010000044">
    <property type="protein sequence ID" value="ECJ4508632.1"/>
    <property type="molecule type" value="Genomic_DNA"/>
</dbReference>
<dbReference type="Gene3D" id="1.10.10.10">
    <property type="entry name" value="Winged helix-like DNA-binding domain superfamily/Winged helix DNA-binding domain"/>
    <property type="match status" value="1"/>
</dbReference>
<organism evidence="2">
    <name type="scientific">Salmonella enterica subsp. salamae</name>
    <dbReference type="NCBI Taxonomy" id="59202"/>
    <lineage>
        <taxon>Bacteria</taxon>
        <taxon>Pseudomonadati</taxon>
        <taxon>Pseudomonadota</taxon>
        <taxon>Gammaproteobacteria</taxon>
        <taxon>Enterobacterales</taxon>
        <taxon>Enterobacteriaceae</taxon>
        <taxon>Salmonella</taxon>
    </lineage>
</organism>
<dbReference type="InterPro" id="IPR036388">
    <property type="entry name" value="WH-like_DNA-bd_sf"/>
</dbReference>
<dbReference type="GO" id="GO:0003677">
    <property type="term" value="F:DNA binding"/>
    <property type="evidence" value="ECO:0007669"/>
    <property type="project" value="InterPro"/>
</dbReference>
<gene>
    <name evidence="2" type="ORF">DNU24_23985</name>
</gene>
<dbReference type="SUPFAM" id="SSF46894">
    <property type="entry name" value="C-terminal effector domain of the bipartite response regulators"/>
    <property type="match status" value="1"/>
</dbReference>
<keyword evidence="1" id="KW-1133">Transmembrane helix</keyword>
<dbReference type="AlphaFoldDB" id="A0A5Y3XGC0"/>
<evidence type="ECO:0000256" key="1">
    <source>
        <dbReference type="SAM" id="Phobius"/>
    </source>
</evidence>
<dbReference type="InterPro" id="IPR016032">
    <property type="entry name" value="Sig_transdc_resp-reg_C-effctor"/>
</dbReference>
<feature type="transmembrane region" description="Helical" evidence="1">
    <location>
        <begin position="104"/>
        <end position="120"/>
    </location>
</feature>
<accession>A0A5Y3XGC0</accession>
<keyword evidence="1" id="KW-0472">Membrane</keyword>
<dbReference type="Proteomes" id="UP000839747">
    <property type="component" value="Unassembled WGS sequence"/>
</dbReference>
<name>A0A5Y3XGC0_SALER</name>
<keyword evidence="1" id="KW-0812">Transmembrane</keyword>
<protein>
    <submittedName>
        <fullName evidence="2">Helix-turn-helix domain-containing protein</fullName>
    </submittedName>
</protein>
<sequence>MKRKKLHITDNNLMYGNTPINLTRNEYLLVSALLNSGGEVSCDEVKGAIWPDRKDLITYNNINQLSSRVKSKLIIAGCDAVITKNGEKISILVKEPRKFNRKDIVIYTLILISLPLHYYLSF</sequence>
<reference evidence="2" key="1">
    <citation type="submission" date="2018-06" db="EMBL/GenBank/DDBJ databases">
        <authorList>
            <person name="Ashton P.M."/>
            <person name="Dallman T."/>
            <person name="Nair S."/>
            <person name="De Pinna E."/>
            <person name="Peters T."/>
            <person name="Grant K."/>
        </authorList>
    </citation>
    <scope>NUCLEOTIDE SEQUENCE [LARGE SCALE GENOMIC DNA]</scope>
    <source>
        <strain evidence="2">318584</strain>
    </source>
</reference>
<dbReference type="GO" id="GO:0006355">
    <property type="term" value="P:regulation of DNA-templated transcription"/>
    <property type="evidence" value="ECO:0007669"/>
    <property type="project" value="InterPro"/>
</dbReference>
<proteinExistence type="predicted"/>
<evidence type="ECO:0000313" key="2">
    <source>
        <dbReference type="EMBL" id="ECJ4508632.1"/>
    </source>
</evidence>